<protein>
    <submittedName>
        <fullName evidence="11">DHA2 family efflux MFS transporter permease subunit</fullName>
    </submittedName>
</protein>
<feature type="transmembrane region" description="Helical" evidence="9">
    <location>
        <begin position="441"/>
        <end position="458"/>
    </location>
</feature>
<evidence type="ECO:0000313" key="11">
    <source>
        <dbReference type="EMBL" id="MYM20201.1"/>
    </source>
</evidence>
<keyword evidence="5 9" id="KW-0812">Transmembrane</keyword>
<comment type="subcellular location">
    <subcellularLocation>
        <location evidence="1">Cell membrane</location>
        <topology evidence="1">Multi-pass membrane protein</topology>
    </subcellularLocation>
</comment>
<evidence type="ECO:0000256" key="8">
    <source>
        <dbReference type="SAM" id="MobiDB-lite"/>
    </source>
</evidence>
<accession>A0A6N9H8Q4</accession>
<dbReference type="GO" id="GO:0022857">
    <property type="term" value="F:transmembrane transporter activity"/>
    <property type="evidence" value="ECO:0007669"/>
    <property type="project" value="InterPro"/>
</dbReference>
<feature type="transmembrane region" description="Helical" evidence="9">
    <location>
        <begin position="337"/>
        <end position="358"/>
    </location>
</feature>
<gene>
    <name evidence="11" type="ORF">GSY69_09535</name>
</gene>
<sequence length="515" mass="52737">MPRGHVSSSSSPSERAHAQTPGGADPAVSAPEGSGREELPAGAVLTIVVLLCAAFVVILNETILNVALPHLIASLGVDATVVQWVTTGFMLTMAVVIPTTGFIIGRLGTRGAFALAMCAFTLGTLLAAVAPGFGLLLTGRIVQGFGSAIMLPLLMTTVLTLVPVSRRGAVMGNVTIVIAVAPALGPTVSGLLLAHFHWCFLFIFVLPFAIAATILGIARLRNSADRGDERLDPLSLALSAPGFAGLVYGLSSLGEAGGAGGRGSSIAALVAGAALVGLFAVRQVRLQRTSAPLLDLRTFRYRDFRVSVGLLSVSMLAMFGVVIVLPMYMQSVRGLDSITTGLVLLPGGLAMGLAGPLVGRIFDRFGARPLTVTGAVVMAAVLVALTFLGAQTPVWLLVVLVLGFNLALACIFTPVFTASLNPLPMHLYSHGSAILSTLQQVAAAAGTALLVAVMQFAASAASGTAQPQGEQLLPGVRAAFLVAAVLSAVAIVLALLMPGRRQTTTGPVPERPGHS</sequence>
<dbReference type="InterPro" id="IPR004638">
    <property type="entry name" value="EmrB-like"/>
</dbReference>
<feature type="transmembrane region" description="Helical" evidence="9">
    <location>
        <begin position="43"/>
        <end position="64"/>
    </location>
</feature>
<evidence type="ECO:0000256" key="2">
    <source>
        <dbReference type="ARBA" id="ARBA00008537"/>
    </source>
</evidence>
<proteinExistence type="inferred from homology"/>
<dbReference type="CDD" id="cd17503">
    <property type="entry name" value="MFS_LmrB_MDR_like"/>
    <property type="match status" value="1"/>
</dbReference>
<comment type="caution">
    <text evidence="11">The sequence shown here is derived from an EMBL/GenBank/DDBJ whole genome shotgun (WGS) entry which is preliminary data.</text>
</comment>
<feature type="transmembrane region" description="Helical" evidence="9">
    <location>
        <begin position="200"/>
        <end position="221"/>
    </location>
</feature>
<dbReference type="InterPro" id="IPR011701">
    <property type="entry name" value="MFS"/>
</dbReference>
<feature type="transmembrane region" description="Helical" evidence="9">
    <location>
        <begin position="112"/>
        <end position="135"/>
    </location>
</feature>
<feature type="transmembrane region" description="Helical" evidence="9">
    <location>
        <begin position="84"/>
        <end position="105"/>
    </location>
</feature>
<dbReference type="Pfam" id="PF07690">
    <property type="entry name" value="MFS_1"/>
    <property type="match status" value="1"/>
</dbReference>
<organism evidence="11 12">
    <name type="scientific">Brevibacterium rongguiense</name>
    <dbReference type="NCBI Taxonomy" id="2695267"/>
    <lineage>
        <taxon>Bacteria</taxon>
        <taxon>Bacillati</taxon>
        <taxon>Actinomycetota</taxon>
        <taxon>Actinomycetes</taxon>
        <taxon>Micrococcales</taxon>
        <taxon>Brevibacteriaceae</taxon>
        <taxon>Brevibacterium</taxon>
    </lineage>
</organism>
<feature type="transmembrane region" description="Helical" evidence="9">
    <location>
        <begin position="370"/>
        <end position="388"/>
    </location>
</feature>
<dbReference type="RefSeq" id="WP_160953621.1">
    <property type="nucleotide sequence ID" value="NZ_WWEQ01000040.1"/>
</dbReference>
<dbReference type="Proteomes" id="UP000469215">
    <property type="component" value="Unassembled WGS sequence"/>
</dbReference>
<name>A0A6N9H8Q4_9MICO</name>
<evidence type="ECO:0000256" key="5">
    <source>
        <dbReference type="ARBA" id="ARBA00022692"/>
    </source>
</evidence>
<feature type="transmembrane region" description="Helical" evidence="9">
    <location>
        <begin position="233"/>
        <end position="251"/>
    </location>
</feature>
<dbReference type="AlphaFoldDB" id="A0A6N9H8Q4"/>
<evidence type="ECO:0000256" key="6">
    <source>
        <dbReference type="ARBA" id="ARBA00022989"/>
    </source>
</evidence>
<dbReference type="PRINTS" id="PR01036">
    <property type="entry name" value="TCRTETB"/>
</dbReference>
<dbReference type="Gene3D" id="1.20.1250.20">
    <property type="entry name" value="MFS general substrate transporter like domains"/>
    <property type="match status" value="1"/>
</dbReference>
<dbReference type="SUPFAM" id="SSF103473">
    <property type="entry name" value="MFS general substrate transporter"/>
    <property type="match status" value="1"/>
</dbReference>
<feature type="transmembrane region" description="Helical" evidence="9">
    <location>
        <begin position="141"/>
        <end position="162"/>
    </location>
</feature>
<dbReference type="PANTHER" id="PTHR42718:SF9">
    <property type="entry name" value="MAJOR FACILITATOR SUPERFAMILY MULTIDRUG TRANSPORTER MFSC"/>
    <property type="match status" value="1"/>
</dbReference>
<feature type="transmembrane region" description="Helical" evidence="9">
    <location>
        <begin position="394"/>
        <end position="420"/>
    </location>
</feature>
<dbReference type="InterPro" id="IPR020846">
    <property type="entry name" value="MFS_dom"/>
</dbReference>
<dbReference type="NCBIfam" id="TIGR00711">
    <property type="entry name" value="efflux_EmrB"/>
    <property type="match status" value="1"/>
</dbReference>
<evidence type="ECO:0000256" key="7">
    <source>
        <dbReference type="ARBA" id="ARBA00023136"/>
    </source>
</evidence>
<feature type="region of interest" description="Disordered" evidence="8">
    <location>
        <begin position="1"/>
        <end position="35"/>
    </location>
</feature>
<dbReference type="PROSITE" id="PS50850">
    <property type="entry name" value="MFS"/>
    <property type="match status" value="1"/>
</dbReference>
<keyword evidence="6 9" id="KW-1133">Transmembrane helix</keyword>
<feature type="transmembrane region" description="Helical" evidence="9">
    <location>
        <begin position="263"/>
        <end position="284"/>
    </location>
</feature>
<keyword evidence="3" id="KW-0813">Transport</keyword>
<dbReference type="Gene3D" id="1.20.1720.10">
    <property type="entry name" value="Multidrug resistance protein D"/>
    <property type="match status" value="1"/>
</dbReference>
<evidence type="ECO:0000259" key="10">
    <source>
        <dbReference type="PROSITE" id="PS50850"/>
    </source>
</evidence>
<evidence type="ECO:0000256" key="3">
    <source>
        <dbReference type="ARBA" id="ARBA00022448"/>
    </source>
</evidence>
<keyword evidence="4" id="KW-1003">Cell membrane</keyword>
<feature type="transmembrane region" description="Helical" evidence="9">
    <location>
        <begin position="174"/>
        <end position="194"/>
    </location>
</feature>
<evidence type="ECO:0000313" key="12">
    <source>
        <dbReference type="Proteomes" id="UP000469215"/>
    </source>
</evidence>
<reference evidence="11 12" key="1">
    <citation type="submission" date="2020-01" db="EMBL/GenBank/DDBJ databases">
        <authorList>
            <person name="Deng T."/>
        </authorList>
    </citation>
    <scope>NUCLEOTIDE SEQUENCE [LARGE SCALE GENOMIC DNA]</scope>
    <source>
        <strain evidence="11 12">5221</strain>
    </source>
</reference>
<feature type="transmembrane region" description="Helical" evidence="9">
    <location>
        <begin position="304"/>
        <end position="325"/>
    </location>
</feature>
<keyword evidence="12" id="KW-1185">Reference proteome</keyword>
<dbReference type="GO" id="GO:0005886">
    <property type="term" value="C:plasma membrane"/>
    <property type="evidence" value="ECO:0007669"/>
    <property type="project" value="UniProtKB-SubCell"/>
</dbReference>
<dbReference type="EMBL" id="WWEQ01000040">
    <property type="protein sequence ID" value="MYM20201.1"/>
    <property type="molecule type" value="Genomic_DNA"/>
</dbReference>
<dbReference type="PANTHER" id="PTHR42718">
    <property type="entry name" value="MAJOR FACILITATOR SUPERFAMILY MULTIDRUG TRANSPORTER MFSC"/>
    <property type="match status" value="1"/>
</dbReference>
<evidence type="ECO:0000256" key="4">
    <source>
        <dbReference type="ARBA" id="ARBA00022475"/>
    </source>
</evidence>
<comment type="similarity">
    <text evidence="2">Belongs to the major facilitator superfamily. EmrB family.</text>
</comment>
<feature type="transmembrane region" description="Helical" evidence="9">
    <location>
        <begin position="478"/>
        <end position="497"/>
    </location>
</feature>
<evidence type="ECO:0000256" key="1">
    <source>
        <dbReference type="ARBA" id="ARBA00004651"/>
    </source>
</evidence>
<feature type="domain" description="Major facilitator superfamily (MFS) profile" evidence="10">
    <location>
        <begin position="46"/>
        <end position="502"/>
    </location>
</feature>
<dbReference type="InterPro" id="IPR036259">
    <property type="entry name" value="MFS_trans_sf"/>
</dbReference>
<evidence type="ECO:0000256" key="9">
    <source>
        <dbReference type="SAM" id="Phobius"/>
    </source>
</evidence>
<keyword evidence="7 9" id="KW-0472">Membrane</keyword>